<organism evidence="3 4">
    <name type="scientific">Fraxinus pennsylvanica</name>
    <dbReference type="NCBI Taxonomy" id="56036"/>
    <lineage>
        <taxon>Eukaryota</taxon>
        <taxon>Viridiplantae</taxon>
        <taxon>Streptophyta</taxon>
        <taxon>Embryophyta</taxon>
        <taxon>Tracheophyta</taxon>
        <taxon>Spermatophyta</taxon>
        <taxon>Magnoliopsida</taxon>
        <taxon>eudicotyledons</taxon>
        <taxon>Gunneridae</taxon>
        <taxon>Pentapetalae</taxon>
        <taxon>asterids</taxon>
        <taxon>lamiids</taxon>
        <taxon>Lamiales</taxon>
        <taxon>Oleaceae</taxon>
        <taxon>Oleeae</taxon>
        <taxon>Fraxinus</taxon>
    </lineage>
</organism>
<name>A0AAD1ZNM7_9LAMI</name>
<reference evidence="3" key="1">
    <citation type="submission" date="2023-05" db="EMBL/GenBank/DDBJ databases">
        <authorList>
            <person name="Huff M."/>
        </authorList>
    </citation>
    <scope>NUCLEOTIDE SEQUENCE</scope>
</reference>
<dbReference type="PANTHER" id="PTHR31672">
    <property type="entry name" value="BNACNNG10540D PROTEIN"/>
    <property type="match status" value="1"/>
</dbReference>
<feature type="domain" description="F-box associated beta-propeller type 3" evidence="2">
    <location>
        <begin position="85"/>
        <end position="385"/>
    </location>
</feature>
<proteinExistence type="predicted"/>
<gene>
    <name evidence="3" type="ORF">FPE_LOCUS20024</name>
</gene>
<feature type="domain" description="F-box" evidence="1">
    <location>
        <begin position="19"/>
        <end position="58"/>
    </location>
</feature>
<dbReference type="Gene3D" id="1.20.1280.50">
    <property type="match status" value="1"/>
</dbReference>
<dbReference type="SUPFAM" id="SSF81383">
    <property type="entry name" value="F-box domain"/>
    <property type="match status" value="1"/>
</dbReference>
<accession>A0AAD1ZNM7</accession>
<dbReference type="InterPro" id="IPR011043">
    <property type="entry name" value="Gal_Oxase/kelch_b-propeller"/>
</dbReference>
<evidence type="ECO:0000313" key="4">
    <source>
        <dbReference type="Proteomes" id="UP000834106"/>
    </source>
</evidence>
<dbReference type="InterPro" id="IPR036047">
    <property type="entry name" value="F-box-like_dom_sf"/>
</dbReference>
<evidence type="ECO:0000313" key="3">
    <source>
        <dbReference type="EMBL" id="CAI9772594.1"/>
    </source>
</evidence>
<dbReference type="NCBIfam" id="TIGR01640">
    <property type="entry name" value="F_box_assoc_1"/>
    <property type="match status" value="1"/>
</dbReference>
<dbReference type="InterPro" id="IPR017451">
    <property type="entry name" value="F-box-assoc_interact_dom"/>
</dbReference>
<dbReference type="AlphaFoldDB" id="A0AAD1ZNM7"/>
<sequence length="400" mass="45552">MDFKNRQSYKEEDEPTNRLSCLAHEIGLDILSRLPIKSVIQSRFACRSWNLLSHDPRLVHMHMSMALIYQRVCLIFHSNYPLRNQLHFLEVLDVDDNQIVRKIGTPFADSMPEFSVIGSVNGLLCLIDSLSADSIYIYNPFTRDYKVLPKSIEFQEQIVMFGFGFHPITKEYKLIKIVYYPNVNNLKIARKCSRLMTSHRSDVQIYNLGTNEWRSMGEAPYRLEKRSSPGVLVSGRLHWMSQMAKYTRIIVSFDLSNDSFREIPNPDTGHLIWTSSHVAVLGGCLSAATHSGNGALDIWVMKEYGVQESWVKMFTLGAYSPRTTGPELQNGCLSWHNFFAGNSVRILCVMETGEILVEYNGGILVCYNPDSGKFKNLSFQGMPKIFQTTVHVGSLNPVPF</sequence>
<dbReference type="Proteomes" id="UP000834106">
    <property type="component" value="Chromosome 12"/>
</dbReference>
<evidence type="ECO:0000259" key="1">
    <source>
        <dbReference type="Pfam" id="PF00646"/>
    </source>
</evidence>
<dbReference type="Pfam" id="PF00646">
    <property type="entry name" value="F-box"/>
    <property type="match status" value="1"/>
</dbReference>
<dbReference type="SUPFAM" id="SSF50965">
    <property type="entry name" value="Galactose oxidase, central domain"/>
    <property type="match status" value="1"/>
</dbReference>
<dbReference type="InterPro" id="IPR050796">
    <property type="entry name" value="SCF_F-box_component"/>
</dbReference>
<evidence type="ECO:0008006" key="5">
    <source>
        <dbReference type="Google" id="ProtNLM"/>
    </source>
</evidence>
<dbReference type="EMBL" id="OU503047">
    <property type="protein sequence ID" value="CAI9772594.1"/>
    <property type="molecule type" value="Genomic_DNA"/>
</dbReference>
<dbReference type="InterPro" id="IPR013187">
    <property type="entry name" value="F-box-assoc_dom_typ3"/>
</dbReference>
<dbReference type="Pfam" id="PF08268">
    <property type="entry name" value="FBA_3"/>
    <property type="match status" value="1"/>
</dbReference>
<evidence type="ECO:0000259" key="2">
    <source>
        <dbReference type="Pfam" id="PF08268"/>
    </source>
</evidence>
<dbReference type="PANTHER" id="PTHR31672:SF13">
    <property type="entry name" value="F-BOX PROTEIN CPR30-LIKE"/>
    <property type="match status" value="1"/>
</dbReference>
<protein>
    <recommendedName>
        <fullName evidence="5">F-box protein</fullName>
    </recommendedName>
</protein>
<keyword evidence="4" id="KW-1185">Reference proteome</keyword>
<dbReference type="InterPro" id="IPR001810">
    <property type="entry name" value="F-box_dom"/>
</dbReference>